<evidence type="ECO:0000259" key="16">
    <source>
        <dbReference type="PROSITE" id="PS50137"/>
    </source>
</evidence>
<dbReference type="SMART" id="SM00535">
    <property type="entry name" value="RIBOc"/>
    <property type="match status" value="1"/>
</dbReference>
<evidence type="ECO:0000256" key="7">
    <source>
        <dbReference type="ARBA" id="ARBA00022664"/>
    </source>
</evidence>
<dbReference type="PANTHER" id="PTHR11207">
    <property type="entry name" value="RIBONUCLEASE III"/>
    <property type="match status" value="1"/>
</dbReference>
<evidence type="ECO:0000256" key="15">
    <source>
        <dbReference type="HAMAP-Rule" id="MF_00104"/>
    </source>
</evidence>
<evidence type="ECO:0000256" key="1">
    <source>
        <dbReference type="ARBA" id="ARBA00000109"/>
    </source>
</evidence>
<keyword evidence="13 15" id="KW-0460">Magnesium</keyword>
<evidence type="ECO:0000256" key="5">
    <source>
        <dbReference type="ARBA" id="ARBA00022490"/>
    </source>
</evidence>
<dbReference type="GO" id="GO:0006364">
    <property type="term" value="P:rRNA processing"/>
    <property type="evidence" value="ECO:0007669"/>
    <property type="project" value="UniProtKB-UniRule"/>
</dbReference>
<feature type="active site" evidence="15">
    <location>
        <position position="65"/>
    </location>
</feature>
<keyword evidence="14 15" id="KW-0694">RNA-binding</keyword>
<comment type="subunit">
    <text evidence="4 15">Homodimer.</text>
</comment>
<dbReference type="GO" id="GO:0006397">
    <property type="term" value="P:mRNA processing"/>
    <property type="evidence" value="ECO:0007669"/>
    <property type="project" value="UniProtKB-UniRule"/>
</dbReference>
<dbReference type="SUPFAM" id="SSF54768">
    <property type="entry name" value="dsRNA-binding domain-like"/>
    <property type="match status" value="1"/>
</dbReference>
<evidence type="ECO:0000256" key="2">
    <source>
        <dbReference type="ARBA" id="ARBA00004496"/>
    </source>
</evidence>
<dbReference type="GO" id="GO:0004525">
    <property type="term" value="F:ribonuclease III activity"/>
    <property type="evidence" value="ECO:0007669"/>
    <property type="project" value="UniProtKB-UniRule"/>
</dbReference>
<comment type="cofactor">
    <cofactor evidence="15">
        <name>Mg(2+)</name>
        <dbReference type="ChEBI" id="CHEBI:18420"/>
    </cofactor>
</comment>
<dbReference type="eggNOG" id="COG0571">
    <property type="taxonomic scope" value="Bacteria"/>
</dbReference>
<organism evidence="18 19">
    <name type="scientific">Waddlia chondrophila (strain ATCC VR-1470 / WSU 86-1044)</name>
    <dbReference type="NCBI Taxonomy" id="716544"/>
    <lineage>
        <taxon>Bacteria</taxon>
        <taxon>Pseudomonadati</taxon>
        <taxon>Chlamydiota</taxon>
        <taxon>Chlamydiia</taxon>
        <taxon>Parachlamydiales</taxon>
        <taxon>Waddliaceae</taxon>
        <taxon>Waddlia</taxon>
    </lineage>
</organism>
<evidence type="ECO:0000256" key="9">
    <source>
        <dbReference type="ARBA" id="ARBA00022722"/>
    </source>
</evidence>
<dbReference type="KEGG" id="wch:wcw_0252"/>
<keyword evidence="7 15" id="KW-0507">mRNA processing</keyword>
<dbReference type="GO" id="GO:0010468">
    <property type="term" value="P:regulation of gene expression"/>
    <property type="evidence" value="ECO:0007669"/>
    <property type="project" value="TreeGrafter"/>
</dbReference>
<comment type="similarity">
    <text evidence="3">Belongs to the ribonuclease III family.</text>
</comment>
<dbReference type="SMART" id="SM00358">
    <property type="entry name" value="DSRM"/>
    <property type="match status" value="1"/>
</dbReference>
<dbReference type="STRING" id="716544.wcw_0252"/>
<reference evidence="18 19" key="1">
    <citation type="journal article" date="2010" name="PLoS ONE">
        <title>The Waddlia genome: a window into chlamydial biology.</title>
        <authorList>
            <person name="Bertelli C."/>
            <person name="Collyn F."/>
            <person name="Croxatto A."/>
            <person name="Ruckert C."/>
            <person name="Polkinghorne A."/>
            <person name="Kebbi-Beghdadi C."/>
            <person name="Goesmann A."/>
            <person name="Vaughan L."/>
            <person name="Greub G."/>
        </authorList>
    </citation>
    <scope>NUCLEOTIDE SEQUENCE [LARGE SCALE GENOMIC DNA]</scope>
    <source>
        <strain evidence="19">ATCC VR-1470 / WSU 86-1044</strain>
    </source>
</reference>
<keyword evidence="9 15" id="KW-0540">Nuclease</keyword>
<dbReference type="Pfam" id="PF00035">
    <property type="entry name" value="dsrm"/>
    <property type="match status" value="1"/>
</dbReference>
<comment type="catalytic activity">
    <reaction evidence="1 15">
        <text>Endonucleolytic cleavage to 5'-phosphomonoester.</text>
        <dbReference type="EC" id="3.1.26.3"/>
    </reaction>
</comment>
<keyword evidence="5 15" id="KW-0963">Cytoplasm</keyword>
<dbReference type="Gene3D" id="3.30.160.20">
    <property type="match status" value="1"/>
</dbReference>
<evidence type="ECO:0000313" key="18">
    <source>
        <dbReference type="EMBL" id="ADI37627.1"/>
    </source>
</evidence>
<feature type="active site" evidence="15">
    <location>
        <position position="137"/>
    </location>
</feature>
<gene>
    <name evidence="15 18" type="primary">rnc</name>
    <name evidence="18" type="ordered locus">wcw_0252</name>
</gene>
<evidence type="ECO:0000256" key="8">
    <source>
        <dbReference type="ARBA" id="ARBA00022694"/>
    </source>
</evidence>
<protein>
    <recommendedName>
        <fullName evidence="15">Ribonuclease 3</fullName>
        <ecNumber evidence="15">3.1.26.3</ecNumber>
    </recommendedName>
    <alternativeName>
        <fullName evidence="15">Ribonuclease III</fullName>
        <shortName evidence="15">RNase III</shortName>
    </alternativeName>
</protein>
<evidence type="ECO:0000256" key="6">
    <source>
        <dbReference type="ARBA" id="ARBA00022552"/>
    </source>
</evidence>
<feature type="domain" description="DRBM" evidence="16">
    <location>
        <begin position="174"/>
        <end position="243"/>
    </location>
</feature>
<keyword evidence="19" id="KW-1185">Reference proteome</keyword>
<dbReference type="NCBIfam" id="TIGR02191">
    <property type="entry name" value="RNaseIII"/>
    <property type="match status" value="1"/>
</dbReference>
<dbReference type="CDD" id="cd10845">
    <property type="entry name" value="DSRM_RNAse_III_family"/>
    <property type="match status" value="1"/>
</dbReference>
<dbReference type="EMBL" id="CP001928">
    <property type="protein sequence ID" value="ADI37627.1"/>
    <property type="molecule type" value="Genomic_DNA"/>
</dbReference>
<comment type="function">
    <text evidence="15">Digests double-stranded RNA. Involved in the processing of primary rRNA transcript to yield the immediate precursors to the large and small rRNAs (23S and 16S). Processes some mRNAs, and tRNAs when they are encoded in the rRNA operon. Processes pre-crRNA and tracrRNA of type II CRISPR loci if present in the organism.</text>
</comment>
<dbReference type="InterPro" id="IPR000999">
    <property type="entry name" value="RNase_III_dom"/>
</dbReference>
<dbReference type="FunFam" id="1.10.1520.10:FF:000001">
    <property type="entry name" value="Ribonuclease 3"/>
    <property type="match status" value="1"/>
</dbReference>
<evidence type="ECO:0000256" key="4">
    <source>
        <dbReference type="ARBA" id="ARBA00011738"/>
    </source>
</evidence>
<dbReference type="GO" id="GO:0008033">
    <property type="term" value="P:tRNA processing"/>
    <property type="evidence" value="ECO:0007669"/>
    <property type="project" value="UniProtKB-KW"/>
</dbReference>
<dbReference type="InterPro" id="IPR014720">
    <property type="entry name" value="dsRBD_dom"/>
</dbReference>
<keyword evidence="11 15" id="KW-0255">Endonuclease</keyword>
<dbReference type="GO" id="GO:0003725">
    <property type="term" value="F:double-stranded RNA binding"/>
    <property type="evidence" value="ECO:0007669"/>
    <property type="project" value="TreeGrafter"/>
</dbReference>
<dbReference type="PROSITE" id="PS00517">
    <property type="entry name" value="RNASE_3_1"/>
    <property type="match status" value="1"/>
</dbReference>
<keyword evidence="8 15" id="KW-0819">tRNA processing</keyword>
<dbReference type="GO" id="GO:0046872">
    <property type="term" value="F:metal ion binding"/>
    <property type="evidence" value="ECO:0007669"/>
    <property type="project" value="UniProtKB-KW"/>
</dbReference>
<dbReference type="Gene3D" id="1.10.1520.10">
    <property type="entry name" value="Ribonuclease III domain"/>
    <property type="match status" value="1"/>
</dbReference>
<dbReference type="InterPro" id="IPR011907">
    <property type="entry name" value="RNase_III"/>
</dbReference>
<evidence type="ECO:0000256" key="10">
    <source>
        <dbReference type="ARBA" id="ARBA00022723"/>
    </source>
</evidence>
<evidence type="ECO:0000313" key="19">
    <source>
        <dbReference type="Proteomes" id="UP000001505"/>
    </source>
</evidence>
<evidence type="ECO:0000256" key="12">
    <source>
        <dbReference type="ARBA" id="ARBA00022801"/>
    </source>
</evidence>
<dbReference type="SUPFAM" id="SSF69065">
    <property type="entry name" value="RNase III domain-like"/>
    <property type="match status" value="1"/>
</dbReference>
<comment type="subcellular location">
    <subcellularLocation>
        <location evidence="2 15">Cytoplasm</location>
    </subcellularLocation>
</comment>
<proteinExistence type="inferred from homology"/>
<sequence length="252" mass="28548">MINCKSSIVMNDLKELLSLSSEIEAKIGHTFKDKQLLSLAFTHRSYINENNDAHEHNERLEYLGDSILGFLIAEYLYKYLPNTPEGELSYLRSRLVEASSCVIYVQKLDLEQYLLLGKGEQMNDGRGRDSILADLFESLIGAIYLDGGMDAARLFLFKNFSKEIEEILKTPICNWKAQLQDYCQKKYRHPPLYKVVSESGPDHQKIFTISVLINNQEVGHGEGPSKKEAQQAAAKDAFSRIEKQNGLTANHG</sequence>
<keyword evidence="15" id="KW-0699">rRNA-binding</keyword>
<dbReference type="InterPro" id="IPR036389">
    <property type="entry name" value="RNase_III_sf"/>
</dbReference>
<keyword evidence="6 15" id="KW-0698">rRNA processing</keyword>
<dbReference type="EC" id="3.1.26.3" evidence="15"/>
<evidence type="ECO:0000256" key="11">
    <source>
        <dbReference type="ARBA" id="ARBA00022759"/>
    </source>
</evidence>
<dbReference type="PROSITE" id="PS50142">
    <property type="entry name" value="RNASE_3_2"/>
    <property type="match status" value="1"/>
</dbReference>
<evidence type="ECO:0000256" key="13">
    <source>
        <dbReference type="ARBA" id="ARBA00022842"/>
    </source>
</evidence>
<dbReference type="AlphaFoldDB" id="D6YU16"/>
<evidence type="ECO:0000256" key="14">
    <source>
        <dbReference type="ARBA" id="ARBA00022884"/>
    </source>
</evidence>
<dbReference type="GO" id="GO:0042802">
    <property type="term" value="F:identical protein binding"/>
    <property type="evidence" value="ECO:0007669"/>
    <property type="project" value="UniProtKB-ARBA"/>
</dbReference>
<dbReference type="Proteomes" id="UP000001505">
    <property type="component" value="Chromosome"/>
</dbReference>
<feature type="binding site" evidence="15">
    <location>
        <position position="61"/>
    </location>
    <ligand>
        <name>Mg(2+)</name>
        <dbReference type="ChEBI" id="CHEBI:18420"/>
    </ligand>
</feature>
<dbReference type="HOGENOM" id="CLU_000907_1_3_0"/>
<dbReference type="HAMAP" id="MF_00104">
    <property type="entry name" value="RNase_III"/>
    <property type="match status" value="1"/>
</dbReference>
<keyword evidence="10 15" id="KW-0479">Metal-binding</keyword>
<feature type="binding site" evidence="15">
    <location>
        <position position="134"/>
    </location>
    <ligand>
        <name>Mg(2+)</name>
        <dbReference type="ChEBI" id="CHEBI:18420"/>
    </ligand>
</feature>
<dbReference type="GO" id="GO:0019843">
    <property type="term" value="F:rRNA binding"/>
    <property type="evidence" value="ECO:0007669"/>
    <property type="project" value="UniProtKB-KW"/>
</dbReference>
<dbReference type="FunFam" id="3.30.160.20:FF:000003">
    <property type="entry name" value="Ribonuclease 3"/>
    <property type="match status" value="1"/>
</dbReference>
<feature type="binding site" evidence="15">
    <location>
        <position position="137"/>
    </location>
    <ligand>
        <name>Mg(2+)</name>
        <dbReference type="ChEBI" id="CHEBI:18420"/>
    </ligand>
</feature>
<evidence type="ECO:0000256" key="3">
    <source>
        <dbReference type="ARBA" id="ARBA00010183"/>
    </source>
</evidence>
<keyword evidence="12 15" id="KW-0378">Hydrolase</keyword>
<name>D6YU16_WADCW</name>
<feature type="domain" description="RNase III" evidence="17">
    <location>
        <begin position="20"/>
        <end position="148"/>
    </location>
</feature>
<dbReference type="GO" id="GO:0005737">
    <property type="term" value="C:cytoplasm"/>
    <property type="evidence" value="ECO:0007669"/>
    <property type="project" value="UniProtKB-SubCell"/>
</dbReference>
<dbReference type="Pfam" id="PF14622">
    <property type="entry name" value="Ribonucleas_3_3"/>
    <property type="match status" value="1"/>
</dbReference>
<accession>D6YU16</accession>
<dbReference type="PANTHER" id="PTHR11207:SF0">
    <property type="entry name" value="RIBONUCLEASE 3"/>
    <property type="match status" value="1"/>
</dbReference>
<evidence type="ECO:0000259" key="17">
    <source>
        <dbReference type="PROSITE" id="PS50142"/>
    </source>
</evidence>
<dbReference type="PROSITE" id="PS50137">
    <property type="entry name" value="DS_RBD"/>
    <property type="match status" value="1"/>
</dbReference>
<dbReference type="CDD" id="cd00593">
    <property type="entry name" value="RIBOc"/>
    <property type="match status" value="1"/>
</dbReference>